<evidence type="ECO:0000256" key="5">
    <source>
        <dbReference type="ARBA" id="ARBA00022927"/>
    </source>
</evidence>
<comment type="subcellular location">
    <subcellularLocation>
        <location evidence="1 9">Cell membrane</location>
        <topology evidence="1 9">Multi-pass membrane protein</topology>
    </subcellularLocation>
</comment>
<dbReference type="InterPro" id="IPR048631">
    <property type="entry name" value="SecD_1st"/>
</dbReference>
<keyword evidence="4 9" id="KW-0812">Transmembrane</keyword>
<name>C7QJQ1_CATAD</name>
<dbReference type="NCBIfam" id="TIGR00916">
    <property type="entry name" value="2A0604s01"/>
    <property type="match status" value="1"/>
</dbReference>
<dbReference type="AlphaFoldDB" id="C7QJQ1"/>
<evidence type="ECO:0000256" key="7">
    <source>
        <dbReference type="ARBA" id="ARBA00023010"/>
    </source>
</evidence>
<feature type="transmembrane region" description="Helical" evidence="9">
    <location>
        <begin position="36"/>
        <end position="55"/>
    </location>
</feature>
<keyword evidence="15" id="KW-1185">Reference proteome</keyword>
<evidence type="ECO:0000256" key="6">
    <source>
        <dbReference type="ARBA" id="ARBA00022989"/>
    </source>
</evidence>
<dbReference type="HOGENOM" id="CLU_007894_4_2_11"/>
<dbReference type="Pfam" id="PF22599">
    <property type="entry name" value="SecDF_P1_head"/>
    <property type="match status" value="1"/>
</dbReference>
<organism evidence="14 15">
    <name type="scientific">Catenulispora acidiphila (strain DSM 44928 / JCM 14897 / NBRC 102108 / NRRL B-24433 / ID139908)</name>
    <dbReference type="NCBI Taxonomy" id="479433"/>
    <lineage>
        <taxon>Bacteria</taxon>
        <taxon>Bacillati</taxon>
        <taxon>Actinomycetota</taxon>
        <taxon>Actinomycetes</taxon>
        <taxon>Catenulisporales</taxon>
        <taxon>Catenulisporaceae</taxon>
        <taxon>Catenulispora</taxon>
    </lineage>
</organism>
<dbReference type="GO" id="GO:0005886">
    <property type="term" value="C:plasma membrane"/>
    <property type="evidence" value="ECO:0007669"/>
    <property type="project" value="UniProtKB-SubCell"/>
</dbReference>
<comment type="similarity">
    <text evidence="9">Belongs to the SecD/SecF family. SecD subfamily.</text>
</comment>
<comment type="function">
    <text evidence="9">Part of the Sec protein translocase complex. Interacts with the SecYEG preprotein conducting channel. SecDF uses the proton motive force (PMF) to complete protein translocation after the ATP-dependent function of SecA.</text>
</comment>
<feature type="transmembrane region" description="Helical" evidence="9">
    <location>
        <begin position="599"/>
        <end position="618"/>
    </location>
</feature>
<dbReference type="InterPro" id="IPR001036">
    <property type="entry name" value="Acrflvin-R"/>
</dbReference>
<feature type="transmembrane region" description="Helical" evidence="9">
    <location>
        <begin position="521"/>
        <end position="546"/>
    </location>
</feature>
<evidence type="ECO:0000256" key="2">
    <source>
        <dbReference type="ARBA" id="ARBA00022448"/>
    </source>
</evidence>
<dbReference type="InterPro" id="IPR054384">
    <property type="entry name" value="SecDF_P1_head"/>
</dbReference>
<feature type="transmembrane region" description="Helical" evidence="9">
    <location>
        <begin position="574"/>
        <end position="593"/>
    </location>
</feature>
<dbReference type="PANTHER" id="PTHR30081">
    <property type="entry name" value="PROTEIN-EXPORT MEMBRANE PROTEIN SEC"/>
    <property type="match status" value="1"/>
</dbReference>
<dbReference type="Pfam" id="PF02355">
    <property type="entry name" value="SecD_SecF_C"/>
    <property type="match status" value="1"/>
</dbReference>
<keyword evidence="2 9" id="KW-0813">Transport</keyword>
<dbReference type="STRING" id="479433.Caci_2356"/>
<dbReference type="GO" id="GO:0065002">
    <property type="term" value="P:intracellular protein transmembrane transport"/>
    <property type="evidence" value="ECO:0007669"/>
    <property type="project" value="UniProtKB-UniRule"/>
</dbReference>
<reference evidence="14 15" key="1">
    <citation type="journal article" date="2009" name="Stand. Genomic Sci.">
        <title>Complete genome sequence of Catenulispora acidiphila type strain (ID 139908).</title>
        <authorList>
            <person name="Copeland A."/>
            <person name="Lapidus A."/>
            <person name="Glavina Del Rio T."/>
            <person name="Nolan M."/>
            <person name="Lucas S."/>
            <person name="Chen F."/>
            <person name="Tice H."/>
            <person name="Cheng J.F."/>
            <person name="Bruce D."/>
            <person name="Goodwin L."/>
            <person name="Pitluck S."/>
            <person name="Mikhailova N."/>
            <person name="Pati A."/>
            <person name="Ivanova N."/>
            <person name="Mavromatis K."/>
            <person name="Chen A."/>
            <person name="Palaniappan K."/>
            <person name="Chain P."/>
            <person name="Land M."/>
            <person name="Hauser L."/>
            <person name="Chang Y.J."/>
            <person name="Jeffries C.D."/>
            <person name="Chertkov O."/>
            <person name="Brettin T."/>
            <person name="Detter J.C."/>
            <person name="Han C."/>
            <person name="Ali Z."/>
            <person name="Tindall B.J."/>
            <person name="Goker M."/>
            <person name="Bristow J."/>
            <person name="Eisen J.A."/>
            <person name="Markowitz V."/>
            <person name="Hugenholtz P."/>
            <person name="Kyrpides N.C."/>
            <person name="Klenk H.P."/>
        </authorList>
    </citation>
    <scope>NUCLEOTIDE SEQUENCE [LARGE SCALE GENOMIC DNA]</scope>
    <source>
        <strain evidence="15">DSM 44928 / JCM 14897 / NBRC 102108 / NRRL B-24433 / ID139908</strain>
    </source>
</reference>
<comment type="subunit">
    <text evidence="9">Forms a complex with SecF. Part of the essential Sec protein translocation apparatus which comprises SecA, SecYEG and auxiliary proteins SecDF. Other proteins may also be involved.</text>
</comment>
<dbReference type="InterPro" id="IPR055344">
    <property type="entry name" value="SecD_SecF_C_bact"/>
</dbReference>
<dbReference type="Gene3D" id="3.30.70.3220">
    <property type="match status" value="1"/>
</dbReference>
<accession>C7QJQ1</accession>
<keyword evidence="5 9" id="KW-0653">Protein transport</keyword>
<feature type="compositionally biased region" description="Pro residues" evidence="10">
    <location>
        <begin position="159"/>
        <end position="170"/>
    </location>
</feature>
<dbReference type="GO" id="GO:0015450">
    <property type="term" value="F:protein-transporting ATPase activity"/>
    <property type="evidence" value="ECO:0007669"/>
    <property type="project" value="InterPro"/>
</dbReference>
<evidence type="ECO:0000256" key="9">
    <source>
        <dbReference type="HAMAP-Rule" id="MF_01463"/>
    </source>
</evidence>
<dbReference type="Pfam" id="PF07549">
    <property type="entry name" value="Sec_GG"/>
    <property type="match status" value="1"/>
</dbReference>
<feature type="compositionally biased region" description="Low complexity" evidence="10">
    <location>
        <begin position="171"/>
        <end position="216"/>
    </location>
</feature>
<evidence type="ECO:0000256" key="3">
    <source>
        <dbReference type="ARBA" id="ARBA00022475"/>
    </source>
</evidence>
<feature type="transmembrane region" description="Helical" evidence="9">
    <location>
        <begin position="468"/>
        <end position="488"/>
    </location>
</feature>
<feature type="region of interest" description="Disordered" evidence="10">
    <location>
        <begin position="1"/>
        <end position="36"/>
    </location>
</feature>
<dbReference type="InParanoid" id="C7QJQ1"/>
<feature type="transmembrane region" description="Helical" evidence="9">
    <location>
        <begin position="495"/>
        <end position="515"/>
    </location>
</feature>
<keyword evidence="3 9" id="KW-1003">Cell membrane</keyword>
<keyword evidence="7 9" id="KW-0811">Translocation</keyword>
<dbReference type="Proteomes" id="UP000000851">
    <property type="component" value="Chromosome"/>
</dbReference>
<proteinExistence type="inferred from homology"/>
<protein>
    <recommendedName>
        <fullName evidence="9">Protein translocase subunit SecD</fullName>
    </recommendedName>
</protein>
<gene>
    <name evidence="9" type="primary">secD</name>
    <name evidence="14" type="ordered locus">Caci_2356</name>
</gene>
<evidence type="ECO:0000259" key="13">
    <source>
        <dbReference type="Pfam" id="PF22599"/>
    </source>
</evidence>
<evidence type="ECO:0000256" key="4">
    <source>
        <dbReference type="ARBA" id="ARBA00022692"/>
    </source>
</evidence>
<dbReference type="EMBL" id="CP001700">
    <property type="protein sequence ID" value="ACU71274.1"/>
    <property type="molecule type" value="Genomic_DNA"/>
</dbReference>
<feature type="domain" description="SecDF P1 head subdomain" evidence="13">
    <location>
        <begin position="337"/>
        <end position="449"/>
    </location>
</feature>
<feature type="compositionally biased region" description="Low complexity" evidence="10">
    <location>
        <begin position="234"/>
        <end position="290"/>
    </location>
</feature>
<keyword evidence="6 9" id="KW-1133">Transmembrane helix</keyword>
<dbReference type="PRINTS" id="PR00702">
    <property type="entry name" value="ACRIFLAVINRP"/>
</dbReference>
<dbReference type="GO" id="GO:0043952">
    <property type="term" value="P:protein transport by the Sec complex"/>
    <property type="evidence" value="ECO:0007669"/>
    <property type="project" value="UniProtKB-UniRule"/>
</dbReference>
<feature type="domain" description="Protein export membrane protein SecD/SecF C-terminal" evidence="11">
    <location>
        <begin position="453"/>
        <end position="627"/>
    </location>
</feature>
<keyword evidence="8 9" id="KW-0472">Membrane</keyword>
<dbReference type="Pfam" id="PF21760">
    <property type="entry name" value="SecD_1st"/>
    <property type="match status" value="1"/>
</dbReference>
<feature type="region of interest" description="Disordered" evidence="10">
    <location>
        <begin position="152"/>
        <end position="302"/>
    </location>
</feature>
<dbReference type="InterPro" id="IPR022646">
    <property type="entry name" value="SecD/SecF_CS"/>
</dbReference>
<dbReference type="Gene3D" id="1.20.1640.10">
    <property type="entry name" value="Multidrug efflux transporter AcrB transmembrane domain"/>
    <property type="match status" value="1"/>
</dbReference>
<dbReference type="GO" id="GO:0006605">
    <property type="term" value="P:protein targeting"/>
    <property type="evidence" value="ECO:0007669"/>
    <property type="project" value="UniProtKB-UniRule"/>
</dbReference>
<dbReference type="NCBIfam" id="TIGR01129">
    <property type="entry name" value="secD"/>
    <property type="match status" value="1"/>
</dbReference>
<dbReference type="KEGG" id="cai:Caci_2356"/>
<dbReference type="InterPro" id="IPR048634">
    <property type="entry name" value="SecD_SecF_C"/>
</dbReference>
<dbReference type="Gene3D" id="3.30.1360.200">
    <property type="match status" value="1"/>
</dbReference>
<evidence type="ECO:0000313" key="14">
    <source>
        <dbReference type="EMBL" id="ACU71274.1"/>
    </source>
</evidence>
<evidence type="ECO:0000256" key="1">
    <source>
        <dbReference type="ARBA" id="ARBA00004651"/>
    </source>
</evidence>
<evidence type="ECO:0000313" key="15">
    <source>
        <dbReference type="Proteomes" id="UP000000851"/>
    </source>
</evidence>
<evidence type="ECO:0000256" key="10">
    <source>
        <dbReference type="SAM" id="MobiDB-lite"/>
    </source>
</evidence>
<dbReference type="PANTHER" id="PTHR30081:SF1">
    <property type="entry name" value="PROTEIN TRANSLOCASE SUBUNIT SECD"/>
    <property type="match status" value="1"/>
</dbReference>
<dbReference type="HAMAP" id="MF_01463_B">
    <property type="entry name" value="SecD_B"/>
    <property type="match status" value="1"/>
</dbReference>
<dbReference type="eggNOG" id="COG0342">
    <property type="taxonomic scope" value="Bacteria"/>
</dbReference>
<dbReference type="InterPro" id="IPR005791">
    <property type="entry name" value="SecD"/>
</dbReference>
<dbReference type="InterPro" id="IPR022813">
    <property type="entry name" value="SecD/SecF_arch_bac"/>
</dbReference>
<evidence type="ECO:0000259" key="12">
    <source>
        <dbReference type="Pfam" id="PF21760"/>
    </source>
</evidence>
<feature type="domain" description="Protein translocase subunit SecDF P1" evidence="12">
    <location>
        <begin position="88"/>
        <end position="144"/>
    </location>
</feature>
<sequence>MTDAPAPDTTRHTKRRTNPLAGSKAPRSRNRKTSPWTPLTALAAVIMALVGTMIGTGHRTPQLGIDLAGGTTMVMTAQGNKAPSTGDMDTVLQIMRNRVNGQGVSEAEVTKQGNNAIEVDLPGKNSSELLAQLGQTAKLYFRVVVDPTTLQLPARTTPAPQPQTPAPSTPSPTGTATSPSGSASSTPSSTSSSKASSSPSSKASTPATPSGTATSTQHRVADSGLKDATGSGGSTATTTPSSTATATASSKSTASAPSTPSSNPSSGASAPSSGATPAPSASASAPAKAPDGTVKETQPSDQSVELYETIDCNHPPTNLGSMFAANQFAVGCDYTTKVPYLLAPADVDGKDLSSASANPVTAGGQNQFLTGEWQVDLSFNSKGAKDFANVSSQLVGTGGQFAVDLDGLVYSAPTVQQPITDGNAQITGNFTQKTAQNLADVLKYGALPITFNEGNVSQISASLAGNQLSAGLIAGGIGMVLVIIYLIAYYRGLSIVAIASLAISGILTYSLASLLGPAMGFRLSLAGVAGLVVAIGITADSFVIFFERLRDEVREGRTLRTAVDHGWVRARRTIISSDFVSFLAAFVLYEVSIGTVKGFAFTLGLTTLLDIVVVFMFTKPIVTLLARRRFFNDGHPWSGLDPNRLGVKKSPGIRQTIVDRRAAARQGSAEGMEA</sequence>
<dbReference type="SUPFAM" id="SSF82866">
    <property type="entry name" value="Multidrug efflux transporter AcrB transmembrane domain"/>
    <property type="match status" value="1"/>
</dbReference>
<evidence type="ECO:0000259" key="11">
    <source>
        <dbReference type="Pfam" id="PF02355"/>
    </source>
</evidence>
<evidence type="ECO:0000256" key="8">
    <source>
        <dbReference type="ARBA" id="ARBA00023136"/>
    </source>
</evidence>